<dbReference type="Pfam" id="PF03821">
    <property type="entry name" value="Mtp"/>
    <property type="match status" value="1"/>
</dbReference>
<gene>
    <name evidence="3" type="ORF">ROHU_036457</name>
</gene>
<accession>A0A498NC32</accession>
<dbReference type="EMBL" id="QBIY01012241">
    <property type="protein sequence ID" value="RXN26497.1"/>
    <property type="molecule type" value="Genomic_DNA"/>
</dbReference>
<dbReference type="InterPro" id="IPR004687">
    <property type="entry name" value="LAPTM4/5"/>
</dbReference>
<protein>
    <submittedName>
        <fullName evidence="3">Homeobox NOBOX-like protein</fullName>
    </submittedName>
</protein>
<sequence>MAEDALFASDYDGPCPLCEEDEQRGYCRYRNTEQENEREKNSDGEVEDKQSQEFKRDAQVKLEKIAEENWTVVQEPEERKKETKEEENTTEDVKQKNEKGTDDEETNKKVDNVETDENYNNNERESTLAFKNDENKTDDDNDAEASDLLMPPLEDECILQMGPDCTIDLVMVCDQSVERCMNEDLLLCPPKSSDLPQQPPIKSPPRPLSITLPPQNATILPFQPQSLLQPQVPTQAPCLGKRPYGSSTDVPTGQLEVTLRQVYSTRRYTRYASRTAPLISLASVWFQNRRAKWRKTAKATGKKPPASRGQLCAQGNRPPIFSAPAVTSQHAKTGKTLPPYSTIRTSCTSPPGGFLEYMPPPMHSPPPIRRASLPLITAYNPPTHTVSLLLDTPEHSEPSSADTTPLSLQTDTGFDYDGYMTSAPQNSTFQLNTFPQQSNTLLPQQTNTLLPQQTSCLMPQQSSTMLPQYSHLSYLTPSPYLTPNPTESSSAPYLPLTSGNNNTLPAYTSSGHAYLQSQTSNQMLLQSGVHAFQAYPWTTDMYSQSGQYTQAVFRPQLSSQGHESQYSQLLPQQHYVQLEGAPSQPSLPKPTPDPLLPNVKVESEDMGHSQPIRVIDISTNILMLVLMSISAVLVFFAKRKGPMFVLPFVLMMMVELSLSFLSMFNGAWGLPGTPAYREILQSVKSQLKVERLSEEDIGEFTMWYSVFFMLHILLKVYALQVSMKCFYALKAERMAAVSVCSGNSVTMKLPSYDEALKMKAEDTPPTYNEP</sequence>
<organism evidence="3 4">
    <name type="scientific">Labeo rohita</name>
    <name type="common">Indian major carp</name>
    <name type="synonym">Cyprinus rohita</name>
    <dbReference type="NCBI Taxonomy" id="84645"/>
    <lineage>
        <taxon>Eukaryota</taxon>
        <taxon>Metazoa</taxon>
        <taxon>Chordata</taxon>
        <taxon>Craniata</taxon>
        <taxon>Vertebrata</taxon>
        <taxon>Euteleostomi</taxon>
        <taxon>Actinopterygii</taxon>
        <taxon>Neopterygii</taxon>
        <taxon>Teleostei</taxon>
        <taxon>Ostariophysi</taxon>
        <taxon>Cypriniformes</taxon>
        <taxon>Cyprinidae</taxon>
        <taxon>Labeoninae</taxon>
        <taxon>Labeonini</taxon>
        <taxon>Labeo</taxon>
    </lineage>
</organism>
<dbReference type="GO" id="GO:0000978">
    <property type="term" value="F:RNA polymerase II cis-regulatory region sequence-specific DNA binding"/>
    <property type="evidence" value="ECO:0007669"/>
    <property type="project" value="TreeGrafter"/>
</dbReference>
<dbReference type="InterPro" id="IPR001356">
    <property type="entry name" value="HD"/>
</dbReference>
<feature type="transmembrane region" description="Helical" evidence="2">
    <location>
        <begin position="617"/>
        <end position="637"/>
    </location>
</feature>
<evidence type="ECO:0000256" key="2">
    <source>
        <dbReference type="SAM" id="Phobius"/>
    </source>
</evidence>
<comment type="caution">
    <text evidence="3">The sequence shown here is derived from an EMBL/GenBank/DDBJ whole genome shotgun (WGS) entry which is preliminary data.</text>
</comment>
<feature type="compositionally biased region" description="Basic and acidic residues" evidence="1">
    <location>
        <begin position="122"/>
        <end position="135"/>
    </location>
</feature>
<dbReference type="GO" id="GO:0000981">
    <property type="term" value="F:DNA-binding transcription factor activity, RNA polymerase II-specific"/>
    <property type="evidence" value="ECO:0007669"/>
    <property type="project" value="TreeGrafter"/>
</dbReference>
<keyword evidence="2" id="KW-0812">Transmembrane</keyword>
<dbReference type="InterPro" id="IPR042988">
    <property type="entry name" value="NOBOX"/>
</dbReference>
<reference evidence="3 4" key="1">
    <citation type="submission" date="2018-03" db="EMBL/GenBank/DDBJ databases">
        <title>Draft genome sequence of Rohu Carp (Labeo rohita).</title>
        <authorList>
            <person name="Das P."/>
            <person name="Kushwaha B."/>
            <person name="Joshi C.G."/>
            <person name="Kumar D."/>
            <person name="Nagpure N.S."/>
            <person name="Sahoo L."/>
            <person name="Das S.P."/>
            <person name="Bit A."/>
            <person name="Patnaik S."/>
            <person name="Meher P.K."/>
            <person name="Jayasankar P."/>
            <person name="Koringa P.G."/>
            <person name="Patel N.V."/>
            <person name="Hinsu A.T."/>
            <person name="Kumar R."/>
            <person name="Pandey M."/>
            <person name="Agarwal S."/>
            <person name="Srivastava S."/>
            <person name="Singh M."/>
            <person name="Iquebal M.A."/>
            <person name="Jaiswal S."/>
            <person name="Angadi U.B."/>
            <person name="Kumar N."/>
            <person name="Raza M."/>
            <person name="Shah T.M."/>
            <person name="Rai A."/>
            <person name="Jena J.K."/>
        </authorList>
    </citation>
    <scope>NUCLEOTIDE SEQUENCE [LARGE SCALE GENOMIC DNA]</scope>
    <source>
        <strain evidence="3">DASCIFA01</strain>
        <tissue evidence="3">Testis</tissue>
    </source>
</reference>
<keyword evidence="2" id="KW-1133">Transmembrane helix</keyword>
<dbReference type="AlphaFoldDB" id="A0A498NC32"/>
<dbReference type="STRING" id="84645.A0A498NC32"/>
<feature type="compositionally biased region" description="Acidic residues" evidence="1">
    <location>
        <begin position="136"/>
        <end position="145"/>
    </location>
</feature>
<feature type="transmembrane region" description="Helical" evidence="2">
    <location>
        <begin position="644"/>
        <end position="664"/>
    </location>
</feature>
<keyword evidence="4" id="KW-1185">Reference proteome</keyword>
<dbReference type="Proteomes" id="UP000290572">
    <property type="component" value="Unassembled WGS sequence"/>
</dbReference>
<keyword evidence="3" id="KW-0238">DNA-binding</keyword>
<dbReference type="PANTHER" id="PTHR47060">
    <property type="entry name" value="HOMEOBOX PROTEIN NOBOX"/>
    <property type="match status" value="1"/>
</dbReference>
<dbReference type="Gene3D" id="1.10.10.60">
    <property type="entry name" value="Homeodomain-like"/>
    <property type="match status" value="1"/>
</dbReference>
<dbReference type="GO" id="GO:0016020">
    <property type="term" value="C:membrane"/>
    <property type="evidence" value="ECO:0007669"/>
    <property type="project" value="InterPro"/>
</dbReference>
<dbReference type="CDD" id="cd00086">
    <property type="entry name" value="homeodomain"/>
    <property type="match status" value="1"/>
</dbReference>
<keyword evidence="2" id="KW-0472">Membrane</keyword>
<feature type="region of interest" description="Disordered" evidence="1">
    <location>
        <begin position="1"/>
        <end position="146"/>
    </location>
</feature>
<evidence type="ECO:0000313" key="3">
    <source>
        <dbReference type="EMBL" id="RXN26497.1"/>
    </source>
</evidence>
<proteinExistence type="predicted"/>
<dbReference type="PANTHER" id="PTHR47060:SF1">
    <property type="entry name" value="HOMEOBOX PROTEIN NOBOX"/>
    <property type="match status" value="1"/>
</dbReference>
<keyword evidence="3" id="KW-0371">Homeobox</keyword>
<name>A0A498NC32_LABRO</name>
<feature type="compositionally biased region" description="Basic and acidic residues" evidence="1">
    <location>
        <begin position="76"/>
        <end position="112"/>
    </location>
</feature>
<evidence type="ECO:0000256" key="1">
    <source>
        <dbReference type="SAM" id="MobiDB-lite"/>
    </source>
</evidence>
<feature type="region of interest" description="Disordered" evidence="1">
    <location>
        <begin position="323"/>
        <end position="344"/>
    </location>
</feature>
<evidence type="ECO:0000313" key="4">
    <source>
        <dbReference type="Proteomes" id="UP000290572"/>
    </source>
</evidence>
<feature type="transmembrane region" description="Helical" evidence="2">
    <location>
        <begin position="701"/>
        <end position="719"/>
    </location>
</feature>
<feature type="compositionally biased region" description="Basic and acidic residues" evidence="1">
    <location>
        <begin position="30"/>
        <end position="67"/>
    </location>
</feature>